<dbReference type="RefSeq" id="WP_262430828.1">
    <property type="nucleotide sequence ID" value="NZ_JACRTG010000034.1"/>
</dbReference>
<gene>
    <name evidence="1" type="ORF">H8707_14170</name>
</gene>
<accession>A0A926EZZ0</accession>
<protein>
    <submittedName>
        <fullName evidence="1">Uncharacterized protein</fullName>
    </submittedName>
</protein>
<name>A0A926EZZ0_9FIRM</name>
<proteinExistence type="predicted"/>
<dbReference type="EMBL" id="JACRTG010000034">
    <property type="protein sequence ID" value="MBC8589360.1"/>
    <property type="molecule type" value="Genomic_DNA"/>
</dbReference>
<sequence>MNCPNCKREVVSKKNAIFKCVCGRTLIIVEINKIKQIVDVTKEDK</sequence>
<dbReference type="AlphaFoldDB" id="A0A926EZZ0"/>
<reference evidence="1" key="1">
    <citation type="submission" date="2020-08" db="EMBL/GenBank/DDBJ databases">
        <title>Genome public.</title>
        <authorList>
            <person name="Liu C."/>
            <person name="Sun Q."/>
        </authorList>
    </citation>
    <scope>NUCLEOTIDE SEQUENCE</scope>
    <source>
        <strain evidence="1">BX21</strain>
    </source>
</reference>
<organism evidence="1 2">
    <name type="scientific">Paratissierella segnis</name>
    <dbReference type="NCBI Taxonomy" id="2763679"/>
    <lineage>
        <taxon>Bacteria</taxon>
        <taxon>Bacillati</taxon>
        <taxon>Bacillota</taxon>
        <taxon>Tissierellia</taxon>
        <taxon>Tissierellales</taxon>
        <taxon>Tissierellaceae</taxon>
        <taxon>Paratissierella</taxon>
    </lineage>
</organism>
<dbReference type="Proteomes" id="UP000601171">
    <property type="component" value="Unassembled WGS sequence"/>
</dbReference>
<comment type="caution">
    <text evidence="1">The sequence shown here is derived from an EMBL/GenBank/DDBJ whole genome shotgun (WGS) entry which is preliminary data.</text>
</comment>
<evidence type="ECO:0000313" key="2">
    <source>
        <dbReference type="Proteomes" id="UP000601171"/>
    </source>
</evidence>
<keyword evidence="2" id="KW-1185">Reference proteome</keyword>
<evidence type="ECO:0000313" key="1">
    <source>
        <dbReference type="EMBL" id="MBC8589360.1"/>
    </source>
</evidence>